<dbReference type="GO" id="GO:0071555">
    <property type="term" value="P:cell wall organization"/>
    <property type="evidence" value="ECO:0007669"/>
    <property type="project" value="TreeGrafter"/>
</dbReference>
<feature type="domain" description="Penicillin-binding protein transpeptidase" evidence="1">
    <location>
        <begin position="157"/>
        <end position="473"/>
    </location>
</feature>
<sequence>MNKPIRRLAIFALALFGVLLVNVTWIQAFAAQGLREHPENTRRAVDRLNQQRGPIIAGGEEIAYSEPLSEESDNYQRKYEDGELYSHVVGTFRPSGETGIEEYENSLLNGSDDRLAVSNFMDTITGKEKKGASVDLTIDPKVQQAALDGLRATGKNGAALALDPETGAVLASVSVPTFDPNSVVGLDDTEAAAENWEELSADEKQPLLNRGLNQRYPPGSTFKVVTAATALENGASPDSTMDAPANIDLGGDLPNAWDGPCNDGDPDTLGHSIEISCNTSMANWAMEMGTDKMTEQAEAFGFNQEEFNTPLPVTPSKYPREEDRNFLGRSGIGQAHVEATPLQMAMVASGVANGGDVMKPYMVDKVQDSDLTTIEEAAPEVYSNAVSSSTADDLTQMMIRVTEGEDASGPKGAIPGMQVAGKTGTAENSGDSHNWFISFAPADDPQIATAVAVEHGGVSGGEVAAPIARDMMEAVIDE</sequence>
<dbReference type="PANTHER" id="PTHR30627">
    <property type="entry name" value="PEPTIDOGLYCAN D,D-TRANSPEPTIDASE"/>
    <property type="match status" value="1"/>
</dbReference>
<dbReference type="Proteomes" id="UP000317422">
    <property type="component" value="Unassembled WGS sequence"/>
</dbReference>
<gene>
    <name evidence="3" type="ORF">FHX37_3995</name>
</gene>
<organism evidence="3 4">
    <name type="scientific">Haloactinospora alba</name>
    <dbReference type="NCBI Taxonomy" id="405555"/>
    <lineage>
        <taxon>Bacteria</taxon>
        <taxon>Bacillati</taxon>
        <taxon>Actinomycetota</taxon>
        <taxon>Actinomycetes</taxon>
        <taxon>Streptosporangiales</taxon>
        <taxon>Nocardiopsidaceae</taxon>
        <taxon>Haloactinospora</taxon>
    </lineage>
</organism>
<dbReference type="Gene3D" id="3.90.1310.10">
    <property type="entry name" value="Penicillin-binding protein 2a (Domain 2)"/>
    <property type="match status" value="1"/>
</dbReference>
<protein>
    <submittedName>
        <fullName evidence="3">Cell elongation-specific peptidoglycan D,D-transpeptidase</fullName>
    </submittedName>
</protein>
<dbReference type="SUPFAM" id="SSF56601">
    <property type="entry name" value="beta-lactamase/transpeptidase-like"/>
    <property type="match status" value="1"/>
</dbReference>
<feature type="domain" description="Penicillin binding protein A dimerisation" evidence="2">
    <location>
        <begin position="52"/>
        <end position="134"/>
    </location>
</feature>
<dbReference type="InterPro" id="IPR050515">
    <property type="entry name" value="Beta-lactam/transpept"/>
</dbReference>
<dbReference type="Pfam" id="PF21922">
    <property type="entry name" value="PBP_dimer_2"/>
    <property type="match status" value="1"/>
</dbReference>
<dbReference type="GO" id="GO:0071972">
    <property type="term" value="F:peptidoglycan L,D-transpeptidase activity"/>
    <property type="evidence" value="ECO:0007669"/>
    <property type="project" value="TreeGrafter"/>
</dbReference>
<proteinExistence type="predicted"/>
<accession>A0A543N9Z9</accession>
<dbReference type="Pfam" id="PF00905">
    <property type="entry name" value="Transpeptidase"/>
    <property type="match status" value="1"/>
</dbReference>
<dbReference type="EMBL" id="VFQC01000002">
    <property type="protein sequence ID" value="TQN28638.1"/>
    <property type="molecule type" value="Genomic_DNA"/>
</dbReference>
<evidence type="ECO:0000259" key="1">
    <source>
        <dbReference type="Pfam" id="PF00905"/>
    </source>
</evidence>
<dbReference type="InterPro" id="IPR012338">
    <property type="entry name" value="Beta-lactam/transpept-like"/>
</dbReference>
<dbReference type="InterPro" id="IPR001460">
    <property type="entry name" value="PCN-bd_Tpept"/>
</dbReference>
<comment type="caution">
    <text evidence="3">The sequence shown here is derived from an EMBL/GenBank/DDBJ whole genome shotgun (WGS) entry which is preliminary data.</text>
</comment>
<dbReference type="GO" id="GO:0005886">
    <property type="term" value="C:plasma membrane"/>
    <property type="evidence" value="ECO:0007669"/>
    <property type="project" value="TreeGrafter"/>
</dbReference>
<dbReference type="GO" id="GO:0008658">
    <property type="term" value="F:penicillin binding"/>
    <property type="evidence" value="ECO:0007669"/>
    <property type="project" value="InterPro"/>
</dbReference>
<name>A0A543N9Z9_9ACTN</name>
<keyword evidence="4" id="KW-1185">Reference proteome</keyword>
<dbReference type="PANTHER" id="PTHR30627:SF24">
    <property type="entry name" value="PENICILLIN-BINDING PROTEIN 4B"/>
    <property type="match status" value="1"/>
</dbReference>
<evidence type="ECO:0000259" key="2">
    <source>
        <dbReference type="Pfam" id="PF21922"/>
    </source>
</evidence>
<dbReference type="RefSeq" id="WP_141925664.1">
    <property type="nucleotide sequence ID" value="NZ_VFQC01000002.1"/>
</dbReference>
<dbReference type="InterPro" id="IPR054120">
    <property type="entry name" value="PBPA_dimer"/>
</dbReference>
<evidence type="ECO:0000313" key="4">
    <source>
        <dbReference type="Proteomes" id="UP000317422"/>
    </source>
</evidence>
<dbReference type="Gene3D" id="3.40.710.10">
    <property type="entry name" value="DD-peptidase/beta-lactamase superfamily"/>
    <property type="match status" value="1"/>
</dbReference>
<dbReference type="AlphaFoldDB" id="A0A543N9Z9"/>
<evidence type="ECO:0000313" key="3">
    <source>
        <dbReference type="EMBL" id="TQN28638.1"/>
    </source>
</evidence>
<reference evidence="3 4" key="1">
    <citation type="submission" date="2019-06" db="EMBL/GenBank/DDBJ databases">
        <title>Sequencing the genomes of 1000 actinobacteria strains.</title>
        <authorList>
            <person name="Klenk H.-P."/>
        </authorList>
    </citation>
    <scope>NUCLEOTIDE SEQUENCE [LARGE SCALE GENOMIC DNA]</scope>
    <source>
        <strain evidence="3 4">DSM 45015</strain>
    </source>
</reference>
<dbReference type="OrthoDB" id="9766847at2"/>